<dbReference type="Proteomes" id="UP000006633">
    <property type="component" value="Chromosome"/>
</dbReference>
<dbReference type="AlphaFoldDB" id="D6ZZU9"/>
<evidence type="ECO:0000313" key="2">
    <source>
        <dbReference type="EMBL" id="ADH87363.1"/>
    </source>
</evidence>
<accession>D6ZZU9</accession>
<feature type="region of interest" description="Disordered" evidence="1">
    <location>
        <begin position="188"/>
        <end position="208"/>
    </location>
</feature>
<dbReference type="RefSeq" id="WP_013164868.1">
    <property type="nucleotide sequence ID" value="NC_014217.1"/>
</dbReference>
<dbReference type="OrthoDB" id="8440537at2"/>
<protein>
    <recommendedName>
        <fullName evidence="4">DUF2163 domain-containing protein</fullName>
    </recommendedName>
</protein>
<dbReference type="STRING" id="639283.Snov_0026"/>
<evidence type="ECO:0000256" key="1">
    <source>
        <dbReference type="SAM" id="MobiDB-lite"/>
    </source>
</evidence>
<dbReference type="Pfam" id="PF09931">
    <property type="entry name" value="Phage_phiJL001_Gp84_N"/>
    <property type="match status" value="1"/>
</dbReference>
<dbReference type="KEGG" id="sno:Snov_0026"/>
<sequence length="208" mass="23045">MITLPSDVLALLDAGRISIRGMIRFDLGTGTYGFIRSVQPLTWSGVTYLPGGLISVSDLSASMDGSAQAFTVKLAASADDGLTPEVLLTIEAEDYRDRPVTIYDAYFHPDTGALLHVQALKRGYIDTIDHIDDPEDGYTLEAKCESRALDYTRTNGRRRTVVDQARRAPGDLFFEHTAMRGREEIFWGREKAAAPPPQVPRSTTPRRR</sequence>
<dbReference type="EMBL" id="CP002026">
    <property type="protein sequence ID" value="ADH87363.1"/>
    <property type="molecule type" value="Genomic_DNA"/>
</dbReference>
<organism evidence="2 3">
    <name type="scientific">Ancylobacter novellus (strain ATCC 8093 / DSM 506 / JCM 20403 / CCM 1077 / IAM 12100 / NBRC 12443 / NCIMB 10456)</name>
    <name type="common">Starkeya novella</name>
    <dbReference type="NCBI Taxonomy" id="639283"/>
    <lineage>
        <taxon>Bacteria</taxon>
        <taxon>Pseudomonadati</taxon>
        <taxon>Pseudomonadota</taxon>
        <taxon>Alphaproteobacteria</taxon>
        <taxon>Hyphomicrobiales</taxon>
        <taxon>Xanthobacteraceae</taxon>
        <taxon>Ancylobacter</taxon>
    </lineage>
</organism>
<dbReference type="eggNOG" id="ENOG5031AN0">
    <property type="taxonomic scope" value="Bacteria"/>
</dbReference>
<evidence type="ECO:0000313" key="3">
    <source>
        <dbReference type="Proteomes" id="UP000006633"/>
    </source>
</evidence>
<proteinExistence type="predicted"/>
<dbReference type="HOGENOM" id="CLU_1439717_0_0_5"/>
<name>D6ZZU9_ANCN5</name>
<gene>
    <name evidence="2" type="ordered locus">Snov_0026</name>
</gene>
<evidence type="ECO:0008006" key="4">
    <source>
        <dbReference type="Google" id="ProtNLM"/>
    </source>
</evidence>
<keyword evidence="3" id="KW-1185">Reference proteome</keyword>
<reference evidence="2 3" key="1">
    <citation type="journal article" date="2012" name="Stand. Genomic Sci.">
        <title>Complete genome sequence of the facultatively chemolithoautotrophic and methylotrophic alpha Proteobacterium Starkeya novella type strain (ATCC 8093(T)).</title>
        <authorList>
            <person name="Kappler U."/>
            <person name="Davenport K."/>
            <person name="Beatson S."/>
            <person name="Lucas S."/>
            <person name="Lapidus A."/>
            <person name="Copeland A."/>
            <person name="Berry K.W."/>
            <person name="Glavina Del Rio T."/>
            <person name="Hammon N."/>
            <person name="Dalin E."/>
            <person name="Tice H."/>
            <person name="Pitluck S."/>
            <person name="Richardson P."/>
            <person name="Bruce D."/>
            <person name="Goodwin L.A."/>
            <person name="Han C."/>
            <person name="Tapia R."/>
            <person name="Detter J.C."/>
            <person name="Chang Y.J."/>
            <person name="Jeffries C.D."/>
            <person name="Land M."/>
            <person name="Hauser L."/>
            <person name="Kyrpides N.C."/>
            <person name="Goker M."/>
            <person name="Ivanova N."/>
            <person name="Klenk H.P."/>
            <person name="Woyke T."/>
        </authorList>
    </citation>
    <scope>NUCLEOTIDE SEQUENCE [LARGE SCALE GENOMIC DNA]</scope>
    <source>
        <strain evidence="3">ATCC 8093 / DSM 506 / JCM 20403 / CCM 1077 / IAM 12100 / NBRC 12443 / NCIMB 10456</strain>
    </source>
</reference>